<dbReference type="EnsemblProtists" id="EKX32301">
    <property type="protein sequence ID" value="EKX32301"/>
    <property type="gene ID" value="GUITHDRAFT_148723"/>
</dbReference>
<dbReference type="EMBL" id="JH993199">
    <property type="protein sequence ID" value="EKX32301.1"/>
    <property type="molecule type" value="Genomic_DNA"/>
</dbReference>
<reference evidence="1 3" key="1">
    <citation type="journal article" date="2012" name="Nature">
        <title>Algal genomes reveal evolutionary mosaicism and the fate of nucleomorphs.</title>
        <authorList>
            <consortium name="DOE Joint Genome Institute"/>
            <person name="Curtis B.A."/>
            <person name="Tanifuji G."/>
            <person name="Burki F."/>
            <person name="Gruber A."/>
            <person name="Irimia M."/>
            <person name="Maruyama S."/>
            <person name="Arias M.C."/>
            <person name="Ball S.G."/>
            <person name="Gile G.H."/>
            <person name="Hirakawa Y."/>
            <person name="Hopkins J.F."/>
            <person name="Kuo A."/>
            <person name="Rensing S.A."/>
            <person name="Schmutz J."/>
            <person name="Symeonidi A."/>
            <person name="Elias M."/>
            <person name="Eveleigh R.J."/>
            <person name="Herman E.K."/>
            <person name="Klute M.J."/>
            <person name="Nakayama T."/>
            <person name="Obornik M."/>
            <person name="Reyes-Prieto A."/>
            <person name="Armbrust E.V."/>
            <person name="Aves S.J."/>
            <person name="Beiko R.G."/>
            <person name="Coutinho P."/>
            <person name="Dacks J.B."/>
            <person name="Durnford D.G."/>
            <person name="Fast N.M."/>
            <person name="Green B.R."/>
            <person name="Grisdale C.J."/>
            <person name="Hempel F."/>
            <person name="Henrissat B."/>
            <person name="Hoppner M.P."/>
            <person name="Ishida K."/>
            <person name="Kim E."/>
            <person name="Koreny L."/>
            <person name="Kroth P.G."/>
            <person name="Liu Y."/>
            <person name="Malik S.B."/>
            <person name="Maier U.G."/>
            <person name="McRose D."/>
            <person name="Mock T."/>
            <person name="Neilson J.A."/>
            <person name="Onodera N.T."/>
            <person name="Poole A.M."/>
            <person name="Pritham E.J."/>
            <person name="Richards T.A."/>
            <person name="Rocap G."/>
            <person name="Roy S.W."/>
            <person name="Sarai C."/>
            <person name="Schaack S."/>
            <person name="Shirato S."/>
            <person name="Slamovits C.H."/>
            <person name="Spencer D.F."/>
            <person name="Suzuki S."/>
            <person name="Worden A.Z."/>
            <person name="Zauner S."/>
            <person name="Barry K."/>
            <person name="Bell C."/>
            <person name="Bharti A.K."/>
            <person name="Crow J.A."/>
            <person name="Grimwood J."/>
            <person name="Kramer R."/>
            <person name="Lindquist E."/>
            <person name="Lucas S."/>
            <person name="Salamov A."/>
            <person name="McFadden G.I."/>
            <person name="Lane C.E."/>
            <person name="Keeling P.J."/>
            <person name="Gray M.W."/>
            <person name="Grigoriev I.V."/>
            <person name="Archibald J.M."/>
        </authorList>
    </citation>
    <scope>NUCLEOTIDE SEQUENCE</scope>
    <source>
        <strain evidence="1 3">CCMP2712</strain>
    </source>
</reference>
<evidence type="ECO:0000313" key="3">
    <source>
        <dbReference type="Proteomes" id="UP000011087"/>
    </source>
</evidence>
<dbReference type="AlphaFoldDB" id="L1I7S9"/>
<dbReference type="HOGENOM" id="CLU_2101590_0_0_1"/>
<reference evidence="3" key="2">
    <citation type="submission" date="2012-11" db="EMBL/GenBank/DDBJ databases">
        <authorList>
            <person name="Kuo A."/>
            <person name="Curtis B.A."/>
            <person name="Tanifuji G."/>
            <person name="Burki F."/>
            <person name="Gruber A."/>
            <person name="Irimia M."/>
            <person name="Maruyama S."/>
            <person name="Arias M.C."/>
            <person name="Ball S.G."/>
            <person name="Gile G.H."/>
            <person name="Hirakawa Y."/>
            <person name="Hopkins J.F."/>
            <person name="Rensing S.A."/>
            <person name="Schmutz J."/>
            <person name="Symeonidi A."/>
            <person name="Elias M."/>
            <person name="Eveleigh R.J."/>
            <person name="Herman E.K."/>
            <person name="Klute M.J."/>
            <person name="Nakayama T."/>
            <person name="Obornik M."/>
            <person name="Reyes-Prieto A."/>
            <person name="Armbrust E.V."/>
            <person name="Aves S.J."/>
            <person name="Beiko R.G."/>
            <person name="Coutinho P."/>
            <person name="Dacks J.B."/>
            <person name="Durnford D.G."/>
            <person name="Fast N.M."/>
            <person name="Green B.R."/>
            <person name="Grisdale C."/>
            <person name="Hempe F."/>
            <person name="Henrissat B."/>
            <person name="Hoppner M.P."/>
            <person name="Ishida K.-I."/>
            <person name="Kim E."/>
            <person name="Koreny L."/>
            <person name="Kroth P.G."/>
            <person name="Liu Y."/>
            <person name="Malik S.-B."/>
            <person name="Maier U.G."/>
            <person name="McRose D."/>
            <person name="Mock T."/>
            <person name="Neilson J.A."/>
            <person name="Onodera N.T."/>
            <person name="Poole A.M."/>
            <person name="Pritham E.J."/>
            <person name="Richards T.A."/>
            <person name="Rocap G."/>
            <person name="Roy S.W."/>
            <person name="Sarai C."/>
            <person name="Schaack S."/>
            <person name="Shirato S."/>
            <person name="Slamovits C.H."/>
            <person name="Spencer D.F."/>
            <person name="Suzuki S."/>
            <person name="Worden A.Z."/>
            <person name="Zauner S."/>
            <person name="Barry K."/>
            <person name="Bell C."/>
            <person name="Bharti A.K."/>
            <person name="Crow J.A."/>
            <person name="Grimwood J."/>
            <person name="Kramer R."/>
            <person name="Lindquist E."/>
            <person name="Lucas S."/>
            <person name="Salamov A."/>
            <person name="McFadden G.I."/>
            <person name="Lane C.E."/>
            <person name="Keeling P.J."/>
            <person name="Gray M.W."/>
            <person name="Grigoriev I.V."/>
            <person name="Archibald J.M."/>
        </authorList>
    </citation>
    <scope>NUCLEOTIDE SEQUENCE</scope>
    <source>
        <strain evidence="3">CCMP2712</strain>
    </source>
</reference>
<organism evidence="1">
    <name type="scientific">Guillardia theta (strain CCMP2712)</name>
    <name type="common">Cryptophyte</name>
    <dbReference type="NCBI Taxonomy" id="905079"/>
    <lineage>
        <taxon>Eukaryota</taxon>
        <taxon>Cryptophyceae</taxon>
        <taxon>Pyrenomonadales</taxon>
        <taxon>Geminigeraceae</taxon>
        <taxon>Guillardia</taxon>
    </lineage>
</organism>
<protein>
    <submittedName>
        <fullName evidence="1 2">Uncharacterized protein</fullName>
    </submittedName>
</protein>
<dbReference type="KEGG" id="gtt:GUITHDRAFT_148723"/>
<proteinExistence type="predicted"/>
<accession>L1I7S9</accession>
<sequence>MVSFVSTFSRPAVSSLARRALAAAKPASSSRSLSTLVTSSQSILLDDTAEPALWQCLPEWCKEHKKYNQVFVLGDSVSDCEAKIEKGRPAILGSFASSIEKRRRRFLIARDPFWGK</sequence>
<keyword evidence="3" id="KW-1185">Reference proteome</keyword>
<reference evidence="2" key="3">
    <citation type="submission" date="2015-06" db="UniProtKB">
        <authorList>
            <consortium name="EnsemblProtists"/>
        </authorList>
    </citation>
    <scope>IDENTIFICATION</scope>
</reference>
<dbReference type="RefSeq" id="XP_005819281.1">
    <property type="nucleotide sequence ID" value="XM_005819224.1"/>
</dbReference>
<dbReference type="Proteomes" id="UP000011087">
    <property type="component" value="Unassembled WGS sequence"/>
</dbReference>
<gene>
    <name evidence="1" type="ORF">GUITHDRAFT_148723</name>
</gene>
<dbReference type="PaxDb" id="55529-EKX32301"/>
<dbReference type="GeneID" id="17289026"/>
<evidence type="ECO:0000313" key="1">
    <source>
        <dbReference type="EMBL" id="EKX32301.1"/>
    </source>
</evidence>
<evidence type="ECO:0000313" key="2">
    <source>
        <dbReference type="EnsemblProtists" id="EKX32301"/>
    </source>
</evidence>
<name>L1I7S9_GUITC</name>